<dbReference type="EMBL" id="JANJQO010000138">
    <property type="protein sequence ID" value="KAJ2981318.1"/>
    <property type="molecule type" value="Genomic_DNA"/>
</dbReference>
<name>A0ACC1NSJ6_9HYPO</name>
<proteinExistence type="predicted"/>
<gene>
    <name evidence="1" type="ORF">NQ176_g2099</name>
</gene>
<protein>
    <submittedName>
        <fullName evidence="1">Uncharacterized protein</fullName>
    </submittedName>
</protein>
<reference evidence="1" key="1">
    <citation type="submission" date="2022-08" db="EMBL/GenBank/DDBJ databases">
        <title>Genome Sequence of Lecanicillium fungicola.</title>
        <authorList>
            <person name="Buettner E."/>
        </authorList>
    </citation>
    <scope>NUCLEOTIDE SEQUENCE</scope>
    <source>
        <strain evidence="1">Babe33</strain>
    </source>
</reference>
<sequence length="551" mass="61259">MYGMSKSDAGKPRRMELLPRKRKPRRTYACRICREQKVKCDSKRPCERCIDRGCPEACASQSVAGNAHSTVTGLPQSNNHGLPQTVNSKAHGPGTSAYVPALSNGTCEVDEMTGSLVFLGAQSRAVFVQWFWESRTKADIGYDPHDLNVLSLFNLSNSSATYPFVNLWTSERGDFDLYKTIPTDGKCMKFYHSYCNVAHLFFPVLISLEEFESELCRFLIARSADPDARPGETVHGKTWGWIGLLFAVLAYGSQFSDLSATEGDMISGVFREVTKNSNNPGISWSLLGLTIRMAQTLGLHSSVKGLGLDESSLTARQCLWRLILWKESSMSLAYGRDPSISSPGSAALPLAEANTCMSYVESMYAISALTLDMLHGQVLLTSPVELYKVLPSYQARLDKIQSTAQEHLRTKRDCKSLREVQEHLMFRLHLSYISSELYRPVLRVDVARTQQLKAYATKCIYNLTNTVEAAVELQELSRVTACSWELSYRMISSALLLGIFKGLHPEINVAPLVTYLDKESTFFSGQDALRPNSSATGLLRNLLRRGMASEG</sequence>
<dbReference type="Proteomes" id="UP001143910">
    <property type="component" value="Unassembled WGS sequence"/>
</dbReference>
<accession>A0ACC1NSJ6</accession>
<evidence type="ECO:0000313" key="2">
    <source>
        <dbReference type="Proteomes" id="UP001143910"/>
    </source>
</evidence>
<keyword evidence="2" id="KW-1185">Reference proteome</keyword>
<comment type="caution">
    <text evidence="1">The sequence shown here is derived from an EMBL/GenBank/DDBJ whole genome shotgun (WGS) entry which is preliminary data.</text>
</comment>
<evidence type="ECO:0000313" key="1">
    <source>
        <dbReference type="EMBL" id="KAJ2981318.1"/>
    </source>
</evidence>
<organism evidence="1 2">
    <name type="scientific">Zarea fungicola</name>
    <dbReference type="NCBI Taxonomy" id="93591"/>
    <lineage>
        <taxon>Eukaryota</taxon>
        <taxon>Fungi</taxon>
        <taxon>Dikarya</taxon>
        <taxon>Ascomycota</taxon>
        <taxon>Pezizomycotina</taxon>
        <taxon>Sordariomycetes</taxon>
        <taxon>Hypocreomycetidae</taxon>
        <taxon>Hypocreales</taxon>
        <taxon>Cordycipitaceae</taxon>
        <taxon>Zarea</taxon>
    </lineage>
</organism>